<dbReference type="GO" id="GO:0015918">
    <property type="term" value="P:sterol transport"/>
    <property type="evidence" value="ECO:0007669"/>
    <property type="project" value="TreeGrafter"/>
</dbReference>
<keyword evidence="4" id="KW-0153">Cholesterol metabolism</keyword>
<keyword evidence="14" id="KW-0753">Steroid metabolism</keyword>
<dbReference type="PANTHER" id="PTHR45727">
    <property type="entry name" value="NPC INTRACELLULAR CHOLESTEROL TRANSPORTER 1"/>
    <property type="match status" value="1"/>
</dbReference>
<keyword evidence="20" id="KW-1185">Reference proteome</keyword>
<sequence>MEFKIVQGFSACITAIILLAIFDKSSAKCTFYDTCYTDDRGYDKYCIARNGLAYGIDPRPLNSSDVDYEPAVKALKDYCPYFLNKDDSPKELCCSIKQIMDMADGFANLVPFKRCSTCAINIQNIFCQFTCSPDQWDMVAKHNSKFNILHFTSYSDNITLNMSESFMKKTYESCKDVSLPSTGGTVMENACGSYGAVWCNPLRWFSFLSNPDQNPLAPFLIIPSPVNDSTVGALNYEVLPCDQAWPGEESCSCVDCHLSCVGGQYGPIEKIHLIFGTIEIVGFILACIVLTLGLASTFFMILLRKHIWVIKKQLLTDESCCESFCARINKKTASIEKTLEECFYVLGTIVAEKRIKVLIMCLIGVSMLASGSLFLQVTTDPVELWAAPKSTSRIQKDFYDSYFGPFYRTNQIFIKAVGLESFTFNSEFGGEITFGPAFNTEFLREVFALQTNIINNITFNSTDENGDPEIKDLGSICFSPLRTIFSKPNISDCTVISLLGLFNNDIDEFVNQNITQVYETIIGCLQAPYSIQCLAPYGGPIIPGLALGGASKENNYFDAVGVTITILTSNSLNKDDLTDTLIWEKRFIELLEKWDKEERPEFMDIAYSAERSIQDQIEELSKSTVSTVLISYFVMFVYITLTLGRFTTIKHIMLESKFSLAMGGIIIVFSSVGSAIGICGYFGVITTMLTVEVVPFLVLAVGVDNIFIIVQTHQRRKRDDNLSIAENIGQTMSQVGPSMLLTSASEIFCFGIGTLSSMPAVHTFAMYATIAILLDFILQITAFVALLSLDEQRYESNRLDVLYCVKVKNTEKQESKDILFNIWKNYITPAILNFSVSCVILIIFFSTLTLSIMIIPSIEVGLEQELSMPEGSHVLKYFKFLKELLMIGAPVYWITKGDIDYFDPDIGYKTCGGSNCSVDSISTQIYMATLQPEVTYLSTQANSWVDDFKDWSTSEGCCKYFKNNDSFCPHTNVDCEPCYYSAVKDSLNLTEHDYYQRYLPHFLNDNANPTCAKGGHASYSNSITYITDNKGISNIIASNVMAYHTVLKNASEYTSALKYARHIAENLTRTLNVPGVEIFPYSVFYVFFEQYLTIWKDTITSLSLSLATVLVTSFLLSGLSFLPAIVMTFTVFMIIVHMMGLMWLWSISLNAISLVNLVMCVGISVEFCGHIIHSFENSFEDNAVDRIRDALANTGIKVISGITLTKFCGIVVLGFANSQIFRVFYFRMYMGIVVIGALHGLVFLPALLSFVGLLKYPVKSSELPTTNGKT</sequence>
<evidence type="ECO:0000259" key="18">
    <source>
        <dbReference type="PROSITE" id="PS50156"/>
    </source>
</evidence>
<feature type="transmembrane region" description="Helical" evidence="16">
    <location>
        <begin position="629"/>
        <end position="648"/>
    </location>
</feature>
<dbReference type="InterPro" id="IPR000731">
    <property type="entry name" value="SSD"/>
</dbReference>
<evidence type="ECO:0000256" key="10">
    <source>
        <dbReference type="ARBA" id="ARBA00023136"/>
    </source>
</evidence>
<evidence type="ECO:0000256" key="11">
    <source>
        <dbReference type="ARBA" id="ARBA00023157"/>
    </source>
</evidence>
<dbReference type="InterPro" id="IPR053958">
    <property type="entry name" value="HMGCR/SNAP/NPC1-like_SSD"/>
</dbReference>
<keyword evidence="9" id="KW-0443">Lipid metabolism</keyword>
<keyword evidence="3" id="KW-0813">Transport</keyword>
<dbReference type="GO" id="GO:0042632">
    <property type="term" value="P:cholesterol homeostasis"/>
    <property type="evidence" value="ECO:0007669"/>
    <property type="project" value="TreeGrafter"/>
</dbReference>
<evidence type="ECO:0000256" key="14">
    <source>
        <dbReference type="ARBA" id="ARBA00023221"/>
    </source>
</evidence>
<dbReference type="GO" id="GO:0005886">
    <property type="term" value="C:plasma membrane"/>
    <property type="evidence" value="ECO:0007669"/>
    <property type="project" value="TreeGrafter"/>
</dbReference>
<organism evidence="19 20">
    <name type="scientific">Psylliodes chrysocephalus</name>
    <dbReference type="NCBI Taxonomy" id="3402493"/>
    <lineage>
        <taxon>Eukaryota</taxon>
        <taxon>Metazoa</taxon>
        <taxon>Ecdysozoa</taxon>
        <taxon>Arthropoda</taxon>
        <taxon>Hexapoda</taxon>
        <taxon>Insecta</taxon>
        <taxon>Pterygota</taxon>
        <taxon>Neoptera</taxon>
        <taxon>Endopterygota</taxon>
        <taxon>Coleoptera</taxon>
        <taxon>Polyphaga</taxon>
        <taxon>Cucujiformia</taxon>
        <taxon>Chrysomeloidea</taxon>
        <taxon>Chrysomelidae</taxon>
        <taxon>Galerucinae</taxon>
        <taxon>Alticini</taxon>
        <taxon>Psylliodes</taxon>
    </lineage>
</organism>
<dbReference type="Pfam" id="PF22314">
    <property type="entry name" value="NPC1_MLD"/>
    <property type="match status" value="1"/>
</dbReference>
<evidence type="ECO:0000256" key="7">
    <source>
        <dbReference type="ARBA" id="ARBA00022989"/>
    </source>
</evidence>
<evidence type="ECO:0000256" key="8">
    <source>
        <dbReference type="ARBA" id="ARBA00023055"/>
    </source>
</evidence>
<feature type="transmembrane region" description="Helical" evidence="16">
    <location>
        <begin position="1228"/>
        <end position="1254"/>
    </location>
</feature>
<evidence type="ECO:0000256" key="5">
    <source>
        <dbReference type="ARBA" id="ARBA00022692"/>
    </source>
</evidence>
<feature type="transmembrane region" description="Helical" evidence="16">
    <location>
        <begin position="1125"/>
        <end position="1147"/>
    </location>
</feature>
<keyword evidence="11" id="KW-1015">Disulfide bond</keyword>
<evidence type="ECO:0000256" key="2">
    <source>
        <dbReference type="ARBA" id="ARBA00005585"/>
    </source>
</evidence>
<dbReference type="Proteomes" id="UP001153636">
    <property type="component" value="Chromosome 12"/>
</dbReference>
<accession>A0A9P0CL11</accession>
<dbReference type="InterPro" id="IPR053956">
    <property type="entry name" value="NPC1_MLD"/>
</dbReference>
<dbReference type="Pfam" id="PF12349">
    <property type="entry name" value="Sterol-sensing"/>
    <property type="match status" value="1"/>
</dbReference>
<dbReference type="EMBL" id="OV651824">
    <property type="protein sequence ID" value="CAH1102028.1"/>
    <property type="molecule type" value="Genomic_DNA"/>
</dbReference>
<comment type="catalytic activity">
    <reaction evidence="15">
        <text>cholesterol(in) = cholesterol(out)</text>
        <dbReference type="Rhea" id="RHEA:39747"/>
        <dbReference type="ChEBI" id="CHEBI:16113"/>
    </reaction>
</comment>
<dbReference type="GO" id="GO:0012505">
    <property type="term" value="C:endomembrane system"/>
    <property type="evidence" value="ECO:0007669"/>
    <property type="project" value="UniProtKB-SubCell"/>
</dbReference>
<feature type="transmembrane region" description="Helical" evidence="16">
    <location>
        <begin position="689"/>
        <end position="710"/>
    </location>
</feature>
<feature type="domain" description="SSD" evidence="18">
    <location>
        <begin position="624"/>
        <end position="789"/>
    </location>
</feature>
<dbReference type="SUPFAM" id="SSF82866">
    <property type="entry name" value="Multidrug efflux transporter AcrB transmembrane domain"/>
    <property type="match status" value="2"/>
</dbReference>
<evidence type="ECO:0000256" key="4">
    <source>
        <dbReference type="ARBA" id="ARBA00022548"/>
    </source>
</evidence>
<feature type="transmembrane region" description="Helical" evidence="16">
    <location>
        <begin position="764"/>
        <end position="789"/>
    </location>
</feature>
<evidence type="ECO:0000256" key="12">
    <source>
        <dbReference type="ARBA" id="ARBA00023166"/>
    </source>
</evidence>
<dbReference type="OrthoDB" id="6510177at2759"/>
<name>A0A9P0CL11_9CUCU</name>
<dbReference type="Gene3D" id="1.20.1640.10">
    <property type="entry name" value="Multidrug efflux transporter AcrB transmembrane domain"/>
    <property type="match status" value="2"/>
</dbReference>
<comment type="similarity">
    <text evidence="2">Belongs to the patched family.</text>
</comment>
<reference evidence="19" key="1">
    <citation type="submission" date="2022-01" db="EMBL/GenBank/DDBJ databases">
        <authorList>
            <person name="King R."/>
        </authorList>
    </citation>
    <scope>NUCLEOTIDE SEQUENCE</scope>
</reference>
<evidence type="ECO:0000256" key="3">
    <source>
        <dbReference type="ARBA" id="ARBA00022448"/>
    </source>
</evidence>
<keyword evidence="10 16" id="KW-0472">Membrane</keyword>
<evidence type="ECO:0000256" key="16">
    <source>
        <dbReference type="SAM" id="Phobius"/>
    </source>
</evidence>
<evidence type="ECO:0000256" key="17">
    <source>
        <dbReference type="SAM" id="SignalP"/>
    </source>
</evidence>
<dbReference type="PANTHER" id="PTHR45727:SF2">
    <property type="entry name" value="NPC INTRACELLULAR CHOLESTEROL TRANSPORTER 1"/>
    <property type="match status" value="1"/>
</dbReference>
<evidence type="ECO:0000256" key="1">
    <source>
        <dbReference type="ARBA" id="ARBA00004127"/>
    </source>
</evidence>
<feature type="transmembrane region" description="Helical" evidence="16">
    <location>
        <begin position="280"/>
        <end position="303"/>
    </location>
</feature>
<dbReference type="GO" id="GO:0008203">
    <property type="term" value="P:cholesterol metabolic process"/>
    <property type="evidence" value="ECO:0007669"/>
    <property type="project" value="UniProtKB-KW"/>
</dbReference>
<dbReference type="InterPro" id="IPR004765">
    <property type="entry name" value="NPC1-like"/>
</dbReference>
<keyword evidence="8" id="KW-0445">Lipid transport</keyword>
<dbReference type="InterPro" id="IPR032190">
    <property type="entry name" value="NPC1_N"/>
</dbReference>
<evidence type="ECO:0000256" key="13">
    <source>
        <dbReference type="ARBA" id="ARBA00023180"/>
    </source>
</evidence>
<protein>
    <recommendedName>
        <fullName evidence="18">SSD domain-containing protein</fullName>
    </recommendedName>
</protein>
<evidence type="ECO:0000313" key="20">
    <source>
        <dbReference type="Proteomes" id="UP001153636"/>
    </source>
</evidence>
<dbReference type="GO" id="GO:0005319">
    <property type="term" value="F:lipid transporter activity"/>
    <property type="evidence" value="ECO:0007669"/>
    <property type="project" value="InterPro"/>
</dbReference>
<feature type="transmembrane region" description="Helical" evidence="16">
    <location>
        <begin position="1099"/>
        <end position="1119"/>
    </location>
</feature>
<feature type="chain" id="PRO_5040230119" description="SSD domain-containing protein" evidence="17">
    <location>
        <begin position="28"/>
        <end position="1270"/>
    </location>
</feature>
<feature type="signal peptide" evidence="17">
    <location>
        <begin position="1"/>
        <end position="27"/>
    </location>
</feature>
<evidence type="ECO:0000256" key="15">
    <source>
        <dbReference type="ARBA" id="ARBA00034049"/>
    </source>
</evidence>
<keyword evidence="13" id="KW-0325">Glycoprotein</keyword>
<feature type="transmembrane region" description="Helical" evidence="16">
    <location>
        <begin position="357"/>
        <end position="375"/>
    </location>
</feature>
<keyword evidence="6 17" id="KW-0732">Signal</keyword>
<dbReference type="NCBIfam" id="TIGR00917">
    <property type="entry name" value="2A060601"/>
    <property type="match status" value="1"/>
</dbReference>
<proteinExistence type="inferred from homology"/>
<dbReference type="PROSITE" id="PS50156">
    <property type="entry name" value="SSD"/>
    <property type="match status" value="1"/>
</dbReference>
<dbReference type="GO" id="GO:0015485">
    <property type="term" value="F:cholesterol binding"/>
    <property type="evidence" value="ECO:0007669"/>
    <property type="project" value="TreeGrafter"/>
</dbReference>
<dbReference type="AlphaFoldDB" id="A0A9P0CL11"/>
<dbReference type="FunFam" id="1.20.1640.10:FF:000008">
    <property type="entry name" value="NPC intracellular cholesterol transporter 1"/>
    <property type="match status" value="1"/>
</dbReference>
<evidence type="ECO:0000256" key="9">
    <source>
        <dbReference type="ARBA" id="ARBA00023098"/>
    </source>
</evidence>
<evidence type="ECO:0000313" key="19">
    <source>
        <dbReference type="EMBL" id="CAH1102028.1"/>
    </source>
</evidence>
<dbReference type="GO" id="GO:0030299">
    <property type="term" value="P:intestinal cholesterol absorption"/>
    <property type="evidence" value="ECO:0007669"/>
    <property type="project" value="TreeGrafter"/>
</dbReference>
<keyword evidence="5 16" id="KW-0812">Transmembrane</keyword>
<dbReference type="Pfam" id="PF16414">
    <property type="entry name" value="NPC1_N"/>
    <property type="match status" value="1"/>
</dbReference>
<feature type="transmembrane region" description="Helical" evidence="16">
    <location>
        <begin position="660"/>
        <end position="683"/>
    </location>
</feature>
<keyword evidence="12" id="KW-1207">Sterol metabolism</keyword>
<keyword evidence="7 16" id="KW-1133">Transmembrane helix</keyword>
<comment type="subcellular location">
    <subcellularLocation>
        <location evidence="1">Endomembrane system</location>
        <topology evidence="1">Multi-pass membrane protein</topology>
    </subcellularLocation>
</comment>
<feature type="transmembrane region" description="Helical" evidence="16">
    <location>
        <begin position="1154"/>
        <end position="1175"/>
    </location>
</feature>
<feature type="transmembrane region" description="Helical" evidence="16">
    <location>
        <begin position="830"/>
        <end position="855"/>
    </location>
</feature>
<evidence type="ECO:0000256" key="6">
    <source>
        <dbReference type="ARBA" id="ARBA00022729"/>
    </source>
</evidence>
<feature type="transmembrane region" description="Helical" evidence="16">
    <location>
        <begin position="1195"/>
        <end position="1216"/>
    </location>
</feature>
<gene>
    <name evidence="19" type="ORF">PSYICH_LOCUS3352</name>
</gene>